<dbReference type="Gene3D" id="2.60.40.1180">
    <property type="entry name" value="Golgi alpha-mannosidase II"/>
    <property type="match status" value="1"/>
</dbReference>
<dbReference type="AlphaFoldDB" id="A0A1M7MA61"/>
<feature type="chain" id="PRO_5009928131" evidence="1">
    <location>
        <begin position="20"/>
        <end position="517"/>
    </location>
</feature>
<dbReference type="PANTHER" id="PTHR47786">
    <property type="entry name" value="ALPHA-1,4-GLUCAN:MALTOSE-1-PHOSPHATE MALTOSYLTRANSFERASE"/>
    <property type="match status" value="1"/>
</dbReference>
<name>A0A1M7MA61_XYLRU</name>
<feature type="domain" description="Glycosyl hydrolase family 13 catalytic" evidence="2">
    <location>
        <begin position="42"/>
        <end position="361"/>
    </location>
</feature>
<dbReference type="GO" id="GO:0005975">
    <property type="term" value="P:carbohydrate metabolic process"/>
    <property type="evidence" value="ECO:0007669"/>
    <property type="project" value="InterPro"/>
</dbReference>
<proteinExistence type="predicted"/>
<dbReference type="InterPro" id="IPR013780">
    <property type="entry name" value="Glyco_hydro_b"/>
</dbReference>
<dbReference type="Gene3D" id="3.20.20.80">
    <property type="entry name" value="Glycosidases"/>
    <property type="match status" value="1"/>
</dbReference>
<dbReference type="RefSeq" id="WP_081358165.1">
    <property type="nucleotide sequence ID" value="NZ_FOLF01000004.1"/>
</dbReference>
<accession>A0A1M7MA61</accession>
<dbReference type="EMBL" id="FRCJ01000007">
    <property type="protein sequence ID" value="SHM87687.1"/>
    <property type="molecule type" value="Genomic_DNA"/>
</dbReference>
<evidence type="ECO:0000256" key="1">
    <source>
        <dbReference type="SAM" id="SignalP"/>
    </source>
</evidence>
<dbReference type="Proteomes" id="UP000184280">
    <property type="component" value="Unassembled WGS sequence"/>
</dbReference>
<dbReference type="SUPFAM" id="SSF51445">
    <property type="entry name" value="(Trans)glycosidases"/>
    <property type="match status" value="1"/>
</dbReference>
<dbReference type="InterPro" id="IPR006047">
    <property type="entry name" value="GH13_cat_dom"/>
</dbReference>
<feature type="signal peptide" evidence="1">
    <location>
        <begin position="1"/>
        <end position="19"/>
    </location>
</feature>
<protein>
    <submittedName>
        <fullName evidence="3">Alpha amylase, catalytic domain</fullName>
    </submittedName>
</protein>
<reference evidence="3 4" key="1">
    <citation type="submission" date="2016-11" db="EMBL/GenBank/DDBJ databases">
        <authorList>
            <person name="Jaros S."/>
            <person name="Januszkiewicz K."/>
            <person name="Wedrychowicz H."/>
        </authorList>
    </citation>
    <scope>NUCLEOTIDE SEQUENCE [LARGE SCALE GENOMIC DNA]</scope>
    <source>
        <strain evidence="3 4">BPI-34</strain>
    </source>
</reference>
<evidence type="ECO:0000313" key="3">
    <source>
        <dbReference type="EMBL" id="SHM87687.1"/>
    </source>
</evidence>
<evidence type="ECO:0000313" key="4">
    <source>
        <dbReference type="Proteomes" id="UP000184280"/>
    </source>
</evidence>
<dbReference type="PANTHER" id="PTHR47786:SF2">
    <property type="entry name" value="GLYCOSYL HYDROLASE FAMILY 13 CATALYTIC DOMAIN-CONTAINING PROTEIN"/>
    <property type="match status" value="1"/>
</dbReference>
<organism evidence="3 4">
    <name type="scientific">Xylanibacter ruminicola</name>
    <name type="common">Prevotella ruminicola</name>
    <dbReference type="NCBI Taxonomy" id="839"/>
    <lineage>
        <taxon>Bacteria</taxon>
        <taxon>Pseudomonadati</taxon>
        <taxon>Bacteroidota</taxon>
        <taxon>Bacteroidia</taxon>
        <taxon>Bacteroidales</taxon>
        <taxon>Prevotellaceae</taxon>
        <taxon>Xylanibacter</taxon>
    </lineage>
</organism>
<dbReference type="OrthoDB" id="1059339at2"/>
<dbReference type="InterPro" id="IPR017853">
    <property type="entry name" value="GH"/>
</dbReference>
<dbReference type="SUPFAM" id="SSF51011">
    <property type="entry name" value="Glycosyl hydrolase domain"/>
    <property type="match status" value="1"/>
</dbReference>
<dbReference type="SMART" id="SM00642">
    <property type="entry name" value="Aamy"/>
    <property type="match status" value="1"/>
</dbReference>
<keyword evidence="1" id="KW-0732">Signal</keyword>
<sequence length="517" mass="57499">MNKILIALLFTLNVGGLFAADYVDDINKSVEMRSDGHRVVYEMNVGSFTTEGTFSAAQARLHELKTLGVDVVWLMPIYPRGGGINSPYAAINFQQTNPSYGSIADLKTFVARAHELGMEVWLDWVPNHTATNADWVTTHPEYYLTSGGQMVHPNNYGDVWQLDYGNADLVNAMNDCLKFWIDEADIDGYRCDYISSPQIPASYWQTTIPMIKALKPVTFLGEADIASDATRLKSVGFDYDYAWQFQSSLASYANGTAASRLKVFVNTLIQKSADISFGRMLYVTNHDQNYNETKKTLTQKYGDNRYPLTVLAYTVYGMPLVYNGQEVGGNQALDYFNDTKIDWTAKDDKMLNTLRTLFALKHAVPALSHAKQTADNPATQLFDVQGSTSVFAYTRTLGDSQVLVVLNMGTTDASATINGLTEGDWSLWLDSRTIAQGTSRQQVTLHASHTFDIEAKGYRVYVRGVYPEQPVSSSTGIRSVSASQTASHQWYSLSGRAIHTPTKAGIYIRDGKKYVVR</sequence>
<gene>
    <name evidence="3" type="ORF">SAMN04488494_2831</name>
</gene>
<dbReference type="Pfam" id="PF00128">
    <property type="entry name" value="Alpha-amylase"/>
    <property type="match status" value="1"/>
</dbReference>
<evidence type="ECO:0000259" key="2">
    <source>
        <dbReference type="SMART" id="SM00642"/>
    </source>
</evidence>